<comment type="caution">
    <text evidence="2">The sequence shown here is derived from an EMBL/GenBank/DDBJ whole genome shotgun (WGS) entry which is preliminary data.</text>
</comment>
<feature type="domain" description="Ribosomal protein eL8/eL30/eS12/Gadd45" evidence="1">
    <location>
        <begin position="15"/>
        <end position="103"/>
    </location>
</feature>
<name>A0A354YVA3_9FIRM</name>
<dbReference type="AlphaFoldDB" id="A0A354YVA3"/>
<dbReference type="InterPro" id="IPR004038">
    <property type="entry name" value="Ribosomal_eL8/eL30/eS12/Gad45"/>
</dbReference>
<protein>
    <recommendedName>
        <fullName evidence="1">Ribosomal protein eL8/eL30/eS12/Gadd45 domain-containing protein</fullName>
    </recommendedName>
</protein>
<evidence type="ECO:0000313" key="3">
    <source>
        <dbReference type="Proteomes" id="UP000263273"/>
    </source>
</evidence>
<reference evidence="2 3" key="1">
    <citation type="journal article" date="2018" name="Nat. Biotechnol.">
        <title>A standardized bacterial taxonomy based on genome phylogeny substantially revises the tree of life.</title>
        <authorList>
            <person name="Parks D.H."/>
            <person name="Chuvochina M."/>
            <person name="Waite D.W."/>
            <person name="Rinke C."/>
            <person name="Skarshewski A."/>
            <person name="Chaumeil P.A."/>
            <person name="Hugenholtz P."/>
        </authorList>
    </citation>
    <scope>NUCLEOTIDE SEQUENCE [LARGE SCALE GENOMIC DNA]</scope>
    <source>
        <strain evidence="2">UBA10948</strain>
    </source>
</reference>
<dbReference type="EMBL" id="DNZF01000090">
    <property type="protein sequence ID" value="HBK53119.1"/>
    <property type="molecule type" value="Genomic_DNA"/>
</dbReference>
<dbReference type="SUPFAM" id="SSF55315">
    <property type="entry name" value="L30e-like"/>
    <property type="match status" value="1"/>
</dbReference>
<dbReference type="STRING" id="378794.GCA_001570625_01286"/>
<evidence type="ECO:0000313" key="2">
    <source>
        <dbReference type="EMBL" id="HBK53119.1"/>
    </source>
</evidence>
<accession>A0A354YVA3</accession>
<dbReference type="InterPro" id="IPR029064">
    <property type="entry name" value="Ribosomal_eL30-like_sf"/>
</dbReference>
<proteinExistence type="predicted"/>
<organism evidence="2 3">
    <name type="scientific">Syntrophomonas wolfei</name>
    <dbReference type="NCBI Taxonomy" id="863"/>
    <lineage>
        <taxon>Bacteria</taxon>
        <taxon>Bacillati</taxon>
        <taxon>Bacillota</taxon>
        <taxon>Clostridia</taxon>
        <taxon>Eubacteriales</taxon>
        <taxon>Syntrophomonadaceae</taxon>
        <taxon>Syntrophomonas</taxon>
    </lineage>
</organism>
<dbReference type="Gene3D" id="3.30.1330.30">
    <property type="match status" value="1"/>
</dbReference>
<evidence type="ECO:0000259" key="1">
    <source>
        <dbReference type="Pfam" id="PF01248"/>
    </source>
</evidence>
<dbReference type="Proteomes" id="UP000263273">
    <property type="component" value="Unassembled WGS sequence"/>
</dbReference>
<gene>
    <name evidence="2" type="ORF">DDZ44_04185</name>
</gene>
<dbReference type="Pfam" id="PF01248">
    <property type="entry name" value="Ribosomal_L7Ae"/>
    <property type="match status" value="1"/>
</dbReference>
<sequence length="123" mass="13166">MKPGNKVSDSLRKSYAILGFAQKAGKISSGALAAKSSILRRRAFLLIVSNDIAENAKQGLISSCQKQKIPWVVMGNKYEIGACIGKAYRVAVTINDPGMAESLIKSLEGVGVKVNTGVVEWQK</sequence>